<evidence type="ECO:0000313" key="1">
    <source>
        <dbReference type="EMBL" id="MFC4565560.1"/>
    </source>
</evidence>
<gene>
    <name evidence="1" type="ORF">ACFO4E_27195</name>
</gene>
<sequence>MTKALDIAFRIGLGLFLIGGFALVLAQAAALAAGAGPAVVSAAETIGPAVYTAAGVTGIIAFIRSYLEKWESGD</sequence>
<comment type="caution">
    <text evidence="1">The sequence shown here is derived from an EMBL/GenBank/DDBJ whole genome shotgun (WGS) entry which is preliminary data.</text>
</comment>
<dbReference type="RefSeq" id="WP_378579650.1">
    <property type="nucleotide sequence ID" value="NZ_JBHSFQ010000040.1"/>
</dbReference>
<evidence type="ECO:0008006" key="3">
    <source>
        <dbReference type="Google" id="ProtNLM"/>
    </source>
</evidence>
<keyword evidence="2" id="KW-1185">Reference proteome</keyword>
<dbReference type="EMBL" id="JBHSFQ010000040">
    <property type="protein sequence ID" value="MFC4565560.1"/>
    <property type="molecule type" value="Genomic_DNA"/>
</dbReference>
<dbReference type="Proteomes" id="UP001595923">
    <property type="component" value="Unassembled WGS sequence"/>
</dbReference>
<evidence type="ECO:0000313" key="2">
    <source>
        <dbReference type="Proteomes" id="UP001595923"/>
    </source>
</evidence>
<name>A0ABV9E5N7_9ACTN</name>
<protein>
    <recommendedName>
        <fullName evidence="3">Holin</fullName>
    </recommendedName>
</protein>
<reference evidence="2" key="1">
    <citation type="journal article" date="2019" name="Int. J. Syst. Evol. Microbiol.">
        <title>The Global Catalogue of Microorganisms (GCM) 10K type strain sequencing project: providing services to taxonomists for standard genome sequencing and annotation.</title>
        <authorList>
            <consortium name="The Broad Institute Genomics Platform"/>
            <consortium name="The Broad Institute Genome Sequencing Center for Infectious Disease"/>
            <person name="Wu L."/>
            <person name="Ma J."/>
        </authorList>
    </citation>
    <scope>NUCLEOTIDE SEQUENCE [LARGE SCALE GENOMIC DNA]</scope>
    <source>
        <strain evidence="2">XZYJ18</strain>
    </source>
</reference>
<accession>A0ABV9E5N7</accession>
<organism evidence="1 2">
    <name type="scientific">Nocardiopsis mangrovi</name>
    <dbReference type="NCBI Taxonomy" id="1179818"/>
    <lineage>
        <taxon>Bacteria</taxon>
        <taxon>Bacillati</taxon>
        <taxon>Actinomycetota</taxon>
        <taxon>Actinomycetes</taxon>
        <taxon>Streptosporangiales</taxon>
        <taxon>Nocardiopsidaceae</taxon>
        <taxon>Nocardiopsis</taxon>
    </lineage>
</organism>
<proteinExistence type="predicted"/>